<dbReference type="Proteomes" id="UP000813824">
    <property type="component" value="Unassembled WGS sequence"/>
</dbReference>
<sequence length="642" mass="73481">MLWRYGYNIASRHKKARNNLQGLTQLDNYIPLSHSGTMLRRTDAIVSRRLISRGNFYRLHTGRPNTLLTTTSMPEYFMVSHSFAGSMGPMRYNARAASTEAIPAGNEGSPDDPSHWSHNFFHFTAGRWLQPDERLEAARHYRHFDPEALASAISEALAEDTAEARKAPSLNGVWKFEETDHARGFFCTLEDGRKFTVHIQIPHYDDPLQQIGNPYPHYNATVSSIVKSEVATMEYARTVLGLPVPRVVAWCADASSTPVQAEYIITEAPSGVRLCDVWDDLSLNLRVAVVEQLSKLETKLLRPLEGGYGSIFFREDVDPSMAIDFSTDGRKEERFVLGPSVEQRYRYRERQELDTDRGPWRDALSWIRAMSNVEHRWIEKFAPLDPEESLFGPPASFRVPSENLKYLELFHEVAPYFVPPESHFLRPTLNHATLSNKVVYISQEALDQGEIVISSIVDWKHHVVQPLYAAARIPTSLNYFPAPGDQHDDPASNLPKLYEITSLQNNPEYYEALTNEERLRPVTLLRLFTEPINWGFLYLRMLLAELYSEWETRTGEPKELCPIQFTEEEMKRLSTDIDLNAITTEVDLRAYIGVTFGGFVDAGGYEQAKQKSQQLLDMYLAALEDEGDKERARRLWPYRPPQ</sequence>
<reference evidence="1" key="1">
    <citation type="journal article" date="2021" name="New Phytol.">
        <title>Evolutionary innovations through gain and loss of genes in the ectomycorrhizal Boletales.</title>
        <authorList>
            <person name="Wu G."/>
            <person name="Miyauchi S."/>
            <person name="Morin E."/>
            <person name="Kuo A."/>
            <person name="Drula E."/>
            <person name="Varga T."/>
            <person name="Kohler A."/>
            <person name="Feng B."/>
            <person name="Cao Y."/>
            <person name="Lipzen A."/>
            <person name="Daum C."/>
            <person name="Hundley H."/>
            <person name="Pangilinan J."/>
            <person name="Johnson J."/>
            <person name="Barry K."/>
            <person name="LaButti K."/>
            <person name="Ng V."/>
            <person name="Ahrendt S."/>
            <person name="Min B."/>
            <person name="Choi I.G."/>
            <person name="Park H."/>
            <person name="Plett J.M."/>
            <person name="Magnuson J."/>
            <person name="Spatafora J.W."/>
            <person name="Nagy L.G."/>
            <person name="Henrissat B."/>
            <person name="Grigoriev I.V."/>
            <person name="Yang Z.L."/>
            <person name="Xu J."/>
            <person name="Martin F.M."/>
        </authorList>
    </citation>
    <scope>NUCLEOTIDE SEQUENCE</scope>
    <source>
        <strain evidence="1">KKN 215</strain>
    </source>
</reference>
<organism evidence="1 2">
    <name type="scientific">Cristinia sonorae</name>
    <dbReference type="NCBI Taxonomy" id="1940300"/>
    <lineage>
        <taxon>Eukaryota</taxon>
        <taxon>Fungi</taxon>
        <taxon>Dikarya</taxon>
        <taxon>Basidiomycota</taxon>
        <taxon>Agaricomycotina</taxon>
        <taxon>Agaricomycetes</taxon>
        <taxon>Agaricomycetidae</taxon>
        <taxon>Agaricales</taxon>
        <taxon>Pleurotineae</taxon>
        <taxon>Stephanosporaceae</taxon>
        <taxon>Cristinia</taxon>
    </lineage>
</organism>
<gene>
    <name evidence="1" type="ORF">BXZ70DRAFT_948028</name>
</gene>
<dbReference type="InterPro" id="IPR051035">
    <property type="entry name" value="Mito_inheritance_9"/>
</dbReference>
<dbReference type="AlphaFoldDB" id="A0A8K0XMW0"/>
<dbReference type="GO" id="GO:0005739">
    <property type="term" value="C:mitochondrion"/>
    <property type="evidence" value="ECO:0007669"/>
    <property type="project" value="TreeGrafter"/>
</dbReference>
<dbReference type="OrthoDB" id="2968323at2759"/>
<accession>A0A8K0XMW0</accession>
<name>A0A8K0XMW0_9AGAR</name>
<evidence type="ECO:0008006" key="3">
    <source>
        <dbReference type="Google" id="ProtNLM"/>
    </source>
</evidence>
<dbReference type="EMBL" id="JAEVFJ010000026">
    <property type="protein sequence ID" value="KAH8094563.1"/>
    <property type="molecule type" value="Genomic_DNA"/>
</dbReference>
<keyword evidence="2" id="KW-1185">Reference proteome</keyword>
<dbReference type="PANTHER" id="PTHR36091:SF2">
    <property type="entry name" value="AMINOGLYCOSIDE PHOSPHOTRANSFERASE DOMAIN-CONTAINING PROTEIN"/>
    <property type="match status" value="1"/>
</dbReference>
<protein>
    <recommendedName>
        <fullName evidence="3">Aminoglycoside phosphotransferase domain-containing protein</fullName>
    </recommendedName>
</protein>
<comment type="caution">
    <text evidence="1">The sequence shown here is derived from an EMBL/GenBank/DDBJ whole genome shotgun (WGS) entry which is preliminary data.</text>
</comment>
<evidence type="ECO:0000313" key="2">
    <source>
        <dbReference type="Proteomes" id="UP000813824"/>
    </source>
</evidence>
<proteinExistence type="predicted"/>
<dbReference type="PANTHER" id="PTHR36091">
    <property type="entry name" value="ALTERED INHERITANCE OF MITOCHONDRIA PROTEIN 9, MITOCHONDRIAL"/>
    <property type="match status" value="1"/>
</dbReference>
<evidence type="ECO:0000313" key="1">
    <source>
        <dbReference type="EMBL" id="KAH8094563.1"/>
    </source>
</evidence>